<feature type="compositionally biased region" description="Low complexity" evidence="1">
    <location>
        <begin position="8"/>
        <end position="21"/>
    </location>
</feature>
<dbReference type="AlphaFoldDB" id="A0AAV4DM21"/>
<feature type="region of interest" description="Disordered" evidence="1">
    <location>
        <begin position="1"/>
        <end position="122"/>
    </location>
</feature>
<dbReference type="EMBL" id="BLXT01008021">
    <property type="protein sequence ID" value="GFO45219.1"/>
    <property type="molecule type" value="Genomic_DNA"/>
</dbReference>
<feature type="compositionally biased region" description="Polar residues" evidence="1">
    <location>
        <begin position="28"/>
        <end position="47"/>
    </location>
</feature>
<proteinExistence type="predicted"/>
<protein>
    <submittedName>
        <fullName evidence="2">Sh3 domain-containing protein c23a1.17-like</fullName>
    </submittedName>
</protein>
<evidence type="ECO:0000313" key="3">
    <source>
        <dbReference type="Proteomes" id="UP000735302"/>
    </source>
</evidence>
<dbReference type="Proteomes" id="UP000735302">
    <property type="component" value="Unassembled WGS sequence"/>
</dbReference>
<comment type="caution">
    <text evidence="2">The sequence shown here is derived from an EMBL/GenBank/DDBJ whole genome shotgun (WGS) entry which is preliminary data.</text>
</comment>
<reference evidence="2 3" key="1">
    <citation type="journal article" date="2021" name="Elife">
        <title>Chloroplast acquisition without the gene transfer in kleptoplastic sea slugs, Plakobranchus ocellatus.</title>
        <authorList>
            <person name="Maeda T."/>
            <person name="Takahashi S."/>
            <person name="Yoshida T."/>
            <person name="Shimamura S."/>
            <person name="Takaki Y."/>
            <person name="Nagai Y."/>
            <person name="Toyoda A."/>
            <person name="Suzuki Y."/>
            <person name="Arimoto A."/>
            <person name="Ishii H."/>
            <person name="Satoh N."/>
            <person name="Nishiyama T."/>
            <person name="Hasebe M."/>
            <person name="Maruyama T."/>
            <person name="Minagawa J."/>
            <person name="Obokata J."/>
            <person name="Shigenobu S."/>
        </authorList>
    </citation>
    <scope>NUCLEOTIDE SEQUENCE [LARGE SCALE GENOMIC DNA]</scope>
</reference>
<name>A0AAV4DM21_9GAST</name>
<keyword evidence="3" id="KW-1185">Reference proteome</keyword>
<evidence type="ECO:0000313" key="2">
    <source>
        <dbReference type="EMBL" id="GFO45219.1"/>
    </source>
</evidence>
<sequence length="171" mass="18287">MLGRLCVAKKSPNNASPSSPNLPVAVFSNPSTSDLSETQVTLSLNGSENERLHADENLRPFPKAPPRKELTKGRKRGRTAIVTGSPVKHALEEQAEGKGKSKGQALGKGKEKGKGPAKGKGRGKELISLHLTVKQLKNFALFARRLSPQASQWKSGSSVPLVACMLTDFAH</sequence>
<organism evidence="2 3">
    <name type="scientific">Plakobranchus ocellatus</name>
    <dbReference type="NCBI Taxonomy" id="259542"/>
    <lineage>
        <taxon>Eukaryota</taxon>
        <taxon>Metazoa</taxon>
        <taxon>Spiralia</taxon>
        <taxon>Lophotrochozoa</taxon>
        <taxon>Mollusca</taxon>
        <taxon>Gastropoda</taxon>
        <taxon>Heterobranchia</taxon>
        <taxon>Euthyneura</taxon>
        <taxon>Panpulmonata</taxon>
        <taxon>Sacoglossa</taxon>
        <taxon>Placobranchoidea</taxon>
        <taxon>Plakobranchidae</taxon>
        <taxon>Plakobranchus</taxon>
    </lineage>
</organism>
<accession>A0AAV4DM21</accession>
<feature type="compositionally biased region" description="Basic and acidic residues" evidence="1">
    <location>
        <begin position="48"/>
        <end position="58"/>
    </location>
</feature>
<gene>
    <name evidence="2" type="ORF">PoB_007172400</name>
</gene>
<feature type="compositionally biased region" description="Basic and acidic residues" evidence="1">
    <location>
        <begin position="89"/>
        <end position="99"/>
    </location>
</feature>
<evidence type="ECO:0000256" key="1">
    <source>
        <dbReference type="SAM" id="MobiDB-lite"/>
    </source>
</evidence>